<proteinExistence type="predicted"/>
<reference evidence="2" key="1">
    <citation type="journal article" date="2023" name="Mol. Biol. Evol.">
        <title>Third-Generation Sequencing Reveals the Adaptive Role of the Epigenome in Three Deep-Sea Polychaetes.</title>
        <authorList>
            <person name="Perez M."/>
            <person name="Aroh O."/>
            <person name="Sun Y."/>
            <person name="Lan Y."/>
            <person name="Juniper S.K."/>
            <person name="Young C.R."/>
            <person name="Angers B."/>
            <person name="Qian P.Y."/>
        </authorList>
    </citation>
    <scope>NUCLEOTIDE SEQUENCE</scope>
    <source>
        <strain evidence="2">R07B-5</strain>
    </source>
</reference>
<sequence length="539" mass="58742">MKETLNDGSYKNKNTVSVLTSPPFASSTAGPRDSVGGFLSMSLSVKSGSHCRVRSANDANGLLNMEHCSDTRMTGRAASQVTHCVGSDADTKPSNDSKSRNQQADCASIQDVDLVIESTPHLPEGPPRVCSGGMQKETAGKMENSCNVLVFPSVPTESSTDEPDMNKTTVVVHTAKSDAALDVPKKNSSETGNGKMNDVKHVTKTLTDPQTMTKTKEPIAALHNSKTETTGTTNHCKDGSSHSSLTKKVNTTNDVQPQPSTSASAPSVVGSRNRLTILPRTTQYEKHALLQNRQDSGMSELEEFFMEKEQQQQTGTPREEGERVSKTTGRLQLQPRGAQCEKSALLIKNKSGLSELEIYLLEKDAEASKKTSASFDDATSERRQRLQPRSSQYEESSLLENRDAKGLSAIEHFLHEKEDELAERGRKCGTNCVCKSATCPTCRPQNTGEPGEDSRPLSSSKRVHFKQRSSGSIEVQLDGKGVKSANQKSKQQGNPSRTTRWRHSLRLPRQHSKSGDAMSDSKTENNRNQIQSQKSCSVS</sequence>
<feature type="region of interest" description="Disordered" evidence="1">
    <location>
        <begin position="307"/>
        <end position="331"/>
    </location>
</feature>
<feature type="compositionally biased region" description="Polar residues" evidence="1">
    <location>
        <begin position="1"/>
        <end position="29"/>
    </location>
</feature>
<evidence type="ECO:0000313" key="2">
    <source>
        <dbReference type="EMBL" id="KAK2185915.1"/>
    </source>
</evidence>
<gene>
    <name evidence="2" type="ORF">NP493_217g03025</name>
</gene>
<name>A0AAD9UE26_RIDPI</name>
<dbReference type="EMBL" id="JAODUO010000218">
    <property type="protein sequence ID" value="KAK2185915.1"/>
    <property type="molecule type" value="Genomic_DNA"/>
</dbReference>
<feature type="compositionally biased region" description="Basic residues" evidence="1">
    <location>
        <begin position="499"/>
        <end position="512"/>
    </location>
</feature>
<feature type="region of interest" description="Disordered" evidence="1">
    <location>
        <begin position="212"/>
        <end position="280"/>
    </location>
</feature>
<feature type="compositionally biased region" description="Basic and acidic residues" evidence="1">
    <location>
        <begin position="89"/>
        <end position="99"/>
    </location>
</feature>
<evidence type="ECO:0000313" key="3">
    <source>
        <dbReference type="Proteomes" id="UP001209878"/>
    </source>
</evidence>
<feature type="region of interest" description="Disordered" evidence="1">
    <location>
        <begin position="1"/>
        <end position="33"/>
    </location>
</feature>
<dbReference type="AlphaFoldDB" id="A0AAD9UE26"/>
<feature type="compositionally biased region" description="Polar residues" evidence="1">
    <location>
        <begin position="526"/>
        <end position="539"/>
    </location>
</feature>
<organism evidence="2 3">
    <name type="scientific">Ridgeia piscesae</name>
    <name type="common">Tubeworm</name>
    <dbReference type="NCBI Taxonomy" id="27915"/>
    <lineage>
        <taxon>Eukaryota</taxon>
        <taxon>Metazoa</taxon>
        <taxon>Spiralia</taxon>
        <taxon>Lophotrochozoa</taxon>
        <taxon>Annelida</taxon>
        <taxon>Polychaeta</taxon>
        <taxon>Sedentaria</taxon>
        <taxon>Canalipalpata</taxon>
        <taxon>Sabellida</taxon>
        <taxon>Siboglinidae</taxon>
        <taxon>Ridgeia</taxon>
    </lineage>
</organism>
<feature type="region of interest" description="Disordered" evidence="1">
    <location>
        <begin position="367"/>
        <end position="400"/>
    </location>
</feature>
<accession>A0AAD9UE26</accession>
<feature type="region of interest" description="Disordered" evidence="1">
    <location>
        <begin position="84"/>
        <end position="104"/>
    </location>
</feature>
<keyword evidence="3" id="KW-1185">Reference proteome</keyword>
<protein>
    <submittedName>
        <fullName evidence="2">Uncharacterized protein</fullName>
    </submittedName>
</protein>
<feature type="compositionally biased region" description="Polar residues" evidence="1">
    <location>
        <begin position="387"/>
        <end position="399"/>
    </location>
</feature>
<evidence type="ECO:0000256" key="1">
    <source>
        <dbReference type="SAM" id="MobiDB-lite"/>
    </source>
</evidence>
<feature type="compositionally biased region" description="Low complexity" evidence="1">
    <location>
        <begin position="255"/>
        <end position="271"/>
    </location>
</feature>
<feature type="compositionally biased region" description="Polar residues" evidence="1">
    <location>
        <begin position="241"/>
        <end position="254"/>
    </location>
</feature>
<feature type="region of interest" description="Disordered" evidence="1">
    <location>
        <begin position="443"/>
        <end position="539"/>
    </location>
</feature>
<comment type="caution">
    <text evidence="2">The sequence shown here is derived from an EMBL/GenBank/DDBJ whole genome shotgun (WGS) entry which is preliminary data.</text>
</comment>
<dbReference type="Proteomes" id="UP001209878">
    <property type="component" value="Unassembled WGS sequence"/>
</dbReference>
<feature type="compositionally biased region" description="Polar residues" evidence="1">
    <location>
        <begin position="484"/>
        <end position="498"/>
    </location>
</feature>